<evidence type="ECO:0000256" key="11">
    <source>
        <dbReference type="ARBA" id="ARBA00023230"/>
    </source>
</evidence>
<keyword evidence="6" id="KW-0832">Ubl conjugation</keyword>
<comment type="similarity">
    <text evidence="2">Belongs to the bZIP family.</text>
</comment>
<evidence type="ECO:0000313" key="14">
    <source>
        <dbReference type="Proteomes" id="UP000694428"/>
    </source>
</evidence>
<evidence type="ECO:0000256" key="10">
    <source>
        <dbReference type="ARBA" id="ARBA00023163"/>
    </source>
</evidence>
<comment type="subcellular location">
    <subcellularLocation>
        <location evidence="1">Cytoplasm</location>
    </subcellularLocation>
</comment>
<evidence type="ECO:0000256" key="4">
    <source>
        <dbReference type="ARBA" id="ARBA00022491"/>
    </source>
</evidence>
<evidence type="ECO:0000256" key="7">
    <source>
        <dbReference type="ARBA" id="ARBA00023015"/>
    </source>
</evidence>
<keyword evidence="9" id="KW-0010">Activator</keyword>
<keyword evidence="3" id="KW-0963">Cytoplasm</keyword>
<sequence>MAAAGEPPSDELPAWFLELQELQELLMAAEPLEPPTPGGAQQEEEPAPLWGAGGGSACCELDEALSAELLQLLGPDSVASTAPEPPQPHRSPPGQAEGQPVGRGAKRKRAGGEQQSEQRLRQLSAHNERLRAEVGRLSAEVQRARAALIERVLSLRRA</sequence>
<evidence type="ECO:0000256" key="5">
    <source>
        <dbReference type="ARBA" id="ARBA00022553"/>
    </source>
</evidence>
<keyword evidence="14" id="KW-1185">Reference proteome</keyword>
<evidence type="ECO:0008006" key="15">
    <source>
        <dbReference type="Google" id="ProtNLM"/>
    </source>
</evidence>
<feature type="region of interest" description="Disordered" evidence="12">
    <location>
        <begin position="70"/>
        <end position="126"/>
    </location>
</feature>
<evidence type="ECO:0000256" key="1">
    <source>
        <dbReference type="ARBA" id="ARBA00004496"/>
    </source>
</evidence>
<feature type="compositionally biased region" description="Basic and acidic residues" evidence="12">
    <location>
        <begin position="116"/>
        <end position="126"/>
    </location>
</feature>
<dbReference type="Ensembl" id="ENSPSTT00000010633.1">
    <property type="protein sequence ID" value="ENSPSTP00000010131.1"/>
    <property type="gene ID" value="ENSPSTG00000007162.1"/>
</dbReference>
<dbReference type="GO" id="GO:0046982">
    <property type="term" value="F:protein heterodimerization activity"/>
    <property type="evidence" value="ECO:0007669"/>
    <property type="project" value="TreeGrafter"/>
</dbReference>
<organism evidence="13 14">
    <name type="scientific">Pavo cristatus</name>
    <name type="common">Indian peafowl</name>
    <name type="synonym">Blue peafowl</name>
    <dbReference type="NCBI Taxonomy" id="9049"/>
    <lineage>
        <taxon>Eukaryota</taxon>
        <taxon>Metazoa</taxon>
        <taxon>Chordata</taxon>
        <taxon>Craniata</taxon>
        <taxon>Vertebrata</taxon>
        <taxon>Euteleostomi</taxon>
        <taxon>Archelosauria</taxon>
        <taxon>Archosauria</taxon>
        <taxon>Dinosauria</taxon>
        <taxon>Saurischia</taxon>
        <taxon>Theropoda</taxon>
        <taxon>Coelurosauria</taxon>
        <taxon>Aves</taxon>
        <taxon>Neognathae</taxon>
        <taxon>Galloanserae</taxon>
        <taxon>Galliformes</taxon>
        <taxon>Phasianidae</taxon>
        <taxon>Phasianinae</taxon>
        <taxon>Pavo</taxon>
    </lineage>
</organism>
<dbReference type="PANTHER" id="PTHR16833">
    <property type="entry name" value="DNA DAMAGE-INDUCIBLE TRANSCRIPT 3 DDIT3"/>
    <property type="match status" value="1"/>
</dbReference>
<evidence type="ECO:0000256" key="3">
    <source>
        <dbReference type="ARBA" id="ARBA00022490"/>
    </source>
</evidence>
<dbReference type="GO" id="GO:1990617">
    <property type="term" value="C:CHOP-ATF4 complex"/>
    <property type="evidence" value="ECO:0007669"/>
    <property type="project" value="TreeGrafter"/>
</dbReference>
<keyword evidence="4" id="KW-0678">Repressor</keyword>
<dbReference type="Ensembl" id="ENSPSTT00000021180.1">
    <property type="protein sequence ID" value="ENSPSTP00000020200.1"/>
    <property type="gene ID" value="ENSPSTG00000014643.1"/>
</dbReference>
<dbReference type="GO" id="GO:0006983">
    <property type="term" value="P:ER overload response"/>
    <property type="evidence" value="ECO:0007669"/>
    <property type="project" value="TreeGrafter"/>
</dbReference>
<evidence type="ECO:0000256" key="6">
    <source>
        <dbReference type="ARBA" id="ARBA00022843"/>
    </source>
</evidence>
<dbReference type="GO" id="GO:0000978">
    <property type="term" value="F:RNA polymerase II cis-regulatory region sequence-specific DNA binding"/>
    <property type="evidence" value="ECO:0007669"/>
    <property type="project" value="TreeGrafter"/>
</dbReference>
<evidence type="ECO:0000256" key="2">
    <source>
        <dbReference type="ARBA" id="ARBA00007163"/>
    </source>
</evidence>
<keyword evidence="11" id="KW-0834">Unfolded protein response</keyword>
<evidence type="ECO:0000256" key="9">
    <source>
        <dbReference type="ARBA" id="ARBA00023159"/>
    </source>
</evidence>
<dbReference type="Proteomes" id="UP000694428">
    <property type="component" value="Unplaced"/>
</dbReference>
<keyword evidence="8" id="KW-0238">DNA-binding</keyword>
<evidence type="ECO:0000313" key="13">
    <source>
        <dbReference type="Ensembl" id="ENSPSTP00000020200.1"/>
    </source>
</evidence>
<accession>A0A8C9FUE3</accession>
<keyword evidence="5" id="KW-0597">Phosphoprotein</keyword>
<reference evidence="13" key="1">
    <citation type="submission" date="2025-05" db="UniProtKB">
        <authorList>
            <consortium name="Ensembl"/>
        </authorList>
    </citation>
    <scope>IDENTIFICATION</scope>
</reference>
<evidence type="ECO:0000256" key="12">
    <source>
        <dbReference type="SAM" id="MobiDB-lite"/>
    </source>
</evidence>
<dbReference type="GO" id="GO:0006986">
    <property type="term" value="P:response to unfolded protein"/>
    <property type="evidence" value="ECO:0007669"/>
    <property type="project" value="UniProtKB-KW"/>
</dbReference>
<evidence type="ECO:0000256" key="8">
    <source>
        <dbReference type="ARBA" id="ARBA00023125"/>
    </source>
</evidence>
<dbReference type="PANTHER" id="PTHR16833:SF0">
    <property type="entry name" value="DNA DAMAGE-INDUCIBLE TRANSCRIPT 3 PROTEIN"/>
    <property type="match status" value="1"/>
</dbReference>
<name>A0A8C9FUE3_PAVCR</name>
<dbReference type="GO" id="GO:0005737">
    <property type="term" value="C:cytoplasm"/>
    <property type="evidence" value="ECO:0007669"/>
    <property type="project" value="UniProtKB-SubCell"/>
</dbReference>
<proteinExistence type="inferred from homology"/>
<dbReference type="InterPro" id="IPR016670">
    <property type="entry name" value="DNA_damage_induc_transcript_3"/>
</dbReference>
<keyword evidence="7" id="KW-0805">Transcription regulation</keyword>
<dbReference type="AlphaFoldDB" id="A0A8C9FUE3"/>
<protein>
    <recommendedName>
        <fullName evidence="15">DDIT3 protein</fullName>
    </recommendedName>
</protein>
<dbReference type="GO" id="GO:0036488">
    <property type="term" value="C:CHOP-C/EBP complex"/>
    <property type="evidence" value="ECO:0007669"/>
    <property type="project" value="TreeGrafter"/>
</dbReference>
<keyword evidence="10" id="KW-0804">Transcription</keyword>
<feature type="region of interest" description="Disordered" evidence="12">
    <location>
        <begin position="28"/>
        <end position="55"/>
    </location>
</feature>
<dbReference type="GO" id="GO:0000122">
    <property type="term" value="P:negative regulation of transcription by RNA polymerase II"/>
    <property type="evidence" value="ECO:0007669"/>
    <property type="project" value="TreeGrafter"/>
</dbReference>
<dbReference type="GO" id="GO:0070059">
    <property type="term" value="P:intrinsic apoptotic signaling pathway in response to endoplasmic reticulum stress"/>
    <property type="evidence" value="ECO:0007669"/>
    <property type="project" value="TreeGrafter"/>
</dbReference>
<dbReference type="GO" id="GO:0001228">
    <property type="term" value="F:DNA-binding transcription activator activity, RNA polymerase II-specific"/>
    <property type="evidence" value="ECO:0007669"/>
    <property type="project" value="TreeGrafter"/>
</dbReference>
<dbReference type="GO" id="GO:1990622">
    <property type="term" value="C:CHOP-ATF3 complex"/>
    <property type="evidence" value="ECO:0007669"/>
    <property type="project" value="TreeGrafter"/>
</dbReference>